<gene>
    <name evidence="3" type="ORF">ERS852411_02398</name>
</gene>
<name>A0A174J5G7_FLAPL</name>
<reference evidence="3 4" key="1">
    <citation type="submission" date="2015-09" db="EMBL/GenBank/DDBJ databases">
        <authorList>
            <consortium name="Pathogen Informatics"/>
        </authorList>
    </citation>
    <scope>NUCLEOTIDE SEQUENCE [LARGE SCALE GENOMIC DNA]</scope>
    <source>
        <strain evidence="3 4">2789STDY5608854</strain>
    </source>
</reference>
<feature type="transmembrane region" description="Helical" evidence="1">
    <location>
        <begin position="94"/>
        <end position="116"/>
    </location>
</feature>
<protein>
    <recommendedName>
        <fullName evidence="2">BclA C-terminal domain-containing protein</fullName>
    </recommendedName>
</protein>
<accession>A0A174J5G7</accession>
<dbReference type="EMBL" id="CYZT01000208">
    <property type="protein sequence ID" value="CUO92858.1"/>
    <property type="molecule type" value="Genomic_DNA"/>
</dbReference>
<evidence type="ECO:0000256" key="1">
    <source>
        <dbReference type="SAM" id="Phobius"/>
    </source>
</evidence>
<keyword evidence="1" id="KW-1133">Transmembrane helix</keyword>
<dbReference type="AlphaFoldDB" id="A0A174J5G7"/>
<keyword evidence="1" id="KW-0812">Transmembrane</keyword>
<dbReference type="Pfam" id="PF18573">
    <property type="entry name" value="BclA_C"/>
    <property type="match status" value="1"/>
</dbReference>
<evidence type="ECO:0000313" key="3">
    <source>
        <dbReference type="EMBL" id="CUO92858.1"/>
    </source>
</evidence>
<dbReference type="Proteomes" id="UP000095746">
    <property type="component" value="Unassembled WGS sequence"/>
</dbReference>
<organism evidence="3 4">
    <name type="scientific">Flavonifractor plautii</name>
    <name type="common">Fusobacterium plautii</name>
    <dbReference type="NCBI Taxonomy" id="292800"/>
    <lineage>
        <taxon>Bacteria</taxon>
        <taxon>Bacillati</taxon>
        <taxon>Bacillota</taxon>
        <taxon>Clostridia</taxon>
        <taxon>Eubacteriales</taxon>
        <taxon>Oscillospiraceae</taxon>
        <taxon>Flavonifractor</taxon>
    </lineage>
</organism>
<evidence type="ECO:0000259" key="2">
    <source>
        <dbReference type="Pfam" id="PF18573"/>
    </source>
</evidence>
<evidence type="ECO:0000313" key="4">
    <source>
        <dbReference type="Proteomes" id="UP000095746"/>
    </source>
</evidence>
<proteinExistence type="predicted"/>
<keyword evidence="1" id="KW-0472">Membrane</keyword>
<dbReference type="InterPro" id="IPR041415">
    <property type="entry name" value="BclA_C"/>
</dbReference>
<dbReference type="InterPro" id="IPR008983">
    <property type="entry name" value="Tumour_necrosis_fac-like_dom"/>
</dbReference>
<dbReference type="Gene3D" id="2.60.120.40">
    <property type="match status" value="1"/>
</dbReference>
<feature type="domain" description="BclA C-terminal" evidence="2">
    <location>
        <begin position="2"/>
        <end position="119"/>
    </location>
</feature>
<sequence>MALGGSPIPLPNAQVLSPDITANTGNTVFTVATAGTYQISYHVNTTVALLMGTRLVINGVNSIPSTINPVVSTSNFENQIKVTLPANSTITLQLFTTIAGTAILVSGGAGASLTIIRLS</sequence>